<evidence type="ECO:0000313" key="4">
    <source>
        <dbReference type="Proteomes" id="UP001244242"/>
    </source>
</evidence>
<evidence type="ECO:0000259" key="2">
    <source>
        <dbReference type="Pfam" id="PF18818"/>
    </source>
</evidence>
<dbReference type="InterPro" id="IPR041459">
    <property type="entry name" value="MPTase-PolyVal"/>
</dbReference>
<dbReference type="InterPro" id="IPR013610">
    <property type="entry name" value="ArdC_N"/>
</dbReference>
<feature type="domain" description="N-terminal" evidence="1">
    <location>
        <begin position="2"/>
        <end position="128"/>
    </location>
</feature>
<keyword evidence="4" id="KW-1185">Reference proteome</keyword>
<dbReference type="Pfam" id="PF08401">
    <property type="entry name" value="ArdcN"/>
    <property type="match status" value="1"/>
</dbReference>
<dbReference type="InterPro" id="IPR017113">
    <property type="entry name" value="Antirestriction_ArdC"/>
</dbReference>
<dbReference type="RefSeq" id="WP_282719732.1">
    <property type="nucleotide sequence ID" value="NZ_JASCQO010000004.1"/>
</dbReference>
<organism evidence="3 4">
    <name type="scientific">Halomonas kalidii</name>
    <dbReference type="NCBI Taxonomy" id="3043293"/>
    <lineage>
        <taxon>Bacteria</taxon>
        <taxon>Pseudomonadati</taxon>
        <taxon>Pseudomonadota</taxon>
        <taxon>Gammaproteobacteria</taxon>
        <taxon>Oceanospirillales</taxon>
        <taxon>Halomonadaceae</taxon>
        <taxon>Halomonas</taxon>
    </lineage>
</organism>
<feature type="domain" description="Polyvalent protein metallopeptidase" evidence="2">
    <location>
        <begin position="155"/>
        <end position="282"/>
    </location>
</feature>
<accession>A0ABT6VDY3</accession>
<protein>
    <submittedName>
        <fullName evidence="3">Zincin-like metallopeptidase domain-containing protein</fullName>
    </submittedName>
</protein>
<dbReference type="EMBL" id="JASCQO010000004">
    <property type="protein sequence ID" value="MDI5932205.1"/>
    <property type="molecule type" value="Genomic_DNA"/>
</dbReference>
<name>A0ABT6VDY3_9GAMM</name>
<dbReference type="Pfam" id="PF18818">
    <property type="entry name" value="MPTase-PolyVal"/>
    <property type="match status" value="1"/>
</dbReference>
<evidence type="ECO:0000259" key="1">
    <source>
        <dbReference type="Pfam" id="PF08401"/>
    </source>
</evidence>
<comment type="caution">
    <text evidence="3">The sequence shown here is derived from an EMBL/GenBank/DDBJ whole genome shotgun (WGS) entry which is preliminary data.</text>
</comment>
<dbReference type="Proteomes" id="UP001244242">
    <property type="component" value="Unassembled WGS sequence"/>
</dbReference>
<proteinExistence type="predicted"/>
<evidence type="ECO:0000313" key="3">
    <source>
        <dbReference type="EMBL" id="MDI5932205.1"/>
    </source>
</evidence>
<dbReference type="PIRSF" id="PIRSF037112">
    <property type="entry name" value="Antirestriction_ArdC"/>
    <property type="match status" value="1"/>
</dbReference>
<sequence length="300" mass="33680">MDLYQQITDQFINALEQGTVSWVKPWNNTSEPLRMPMNASTGRQYSDVNVLLLWAAAMSCGYPRHRWLTFKQALDAGGNVRKGEKSTLVCFFKPMKRQVLDEAKQPVLDEDGEPLEESFSIMKGLRLFNVAQCEGVPESISGMAGEVAPEFEPSEEADRILNASDAQIDHVEGDRAFYNPVADRIQLPLQSQFDEAIGYYGTALHELVHWTGHRDRLDRDGIARWSGFGSPEYAKEELIAELGAAFLCAHAGIPGELRHEGYIENWLEALKGDKRYLFQASSAARKASEYLLDSLPANHR</sequence>
<reference evidence="3 4" key="1">
    <citation type="submission" date="2023-04" db="EMBL/GenBank/DDBJ databases">
        <title>Halomonas strains isolated from rhizosphere soil.</title>
        <authorList>
            <person name="Xu L."/>
            <person name="Sun J.-Q."/>
        </authorList>
    </citation>
    <scope>NUCLEOTIDE SEQUENCE [LARGE SCALE GENOMIC DNA]</scope>
    <source>
        <strain evidence="3 4">LN1S58</strain>
    </source>
</reference>
<gene>
    <name evidence="3" type="ORF">QLQ84_00200</name>
</gene>